<evidence type="ECO:0000256" key="5">
    <source>
        <dbReference type="ARBA" id="ARBA00023237"/>
    </source>
</evidence>
<feature type="domain" description="TonB-dependent receptor-like beta-barrel" evidence="8">
    <location>
        <begin position="566"/>
        <end position="1021"/>
    </location>
</feature>
<dbReference type="AlphaFoldDB" id="A0A5D4XMP1"/>
<dbReference type="InterPro" id="IPR010104">
    <property type="entry name" value="TonB_rcpt_bac"/>
</dbReference>
<dbReference type="Pfam" id="PF07715">
    <property type="entry name" value="Plug"/>
    <property type="match status" value="1"/>
</dbReference>
<evidence type="ECO:0000259" key="8">
    <source>
        <dbReference type="Pfam" id="PF00593"/>
    </source>
</evidence>
<dbReference type="PANTHER" id="PTHR40980">
    <property type="entry name" value="PLUG DOMAIN-CONTAINING PROTEIN"/>
    <property type="match status" value="1"/>
</dbReference>
<comment type="subcellular location">
    <subcellularLocation>
        <location evidence="1 6">Cell outer membrane</location>
    </subcellularLocation>
</comment>
<dbReference type="NCBIfam" id="TIGR01782">
    <property type="entry name" value="TonB-Xanth-Caul"/>
    <property type="match status" value="1"/>
</dbReference>
<evidence type="ECO:0000256" key="1">
    <source>
        <dbReference type="ARBA" id="ARBA00004442"/>
    </source>
</evidence>
<dbReference type="GO" id="GO:0009279">
    <property type="term" value="C:cell outer membrane"/>
    <property type="evidence" value="ECO:0007669"/>
    <property type="project" value="UniProtKB-SubCell"/>
</dbReference>
<evidence type="ECO:0000256" key="2">
    <source>
        <dbReference type="ARBA" id="ARBA00022729"/>
    </source>
</evidence>
<keyword evidence="5" id="KW-0998">Cell outer membrane</keyword>
<evidence type="ECO:0000313" key="10">
    <source>
        <dbReference type="EMBL" id="TYT25394.1"/>
    </source>
</evidence>
<feature type="domain" description="TonB-dependent receptor plug" evidence="9">
    <location>
        <begin position="155"/>
        <end position="267"/>
    </location>
</feature>
<evidence type="ECO:0000313" key="11">
    <source>
        <dbReference type="Proteomes" id="UP000324973"/>
    </source>
</evidence>
<evidence type="ECO:0000256" key="6">
    <source>
        <dbReference type="RuleBase" id="RU003357"/>
    </source>
</evidence>
<accession>A0A5D4XMP1</accession>
<dbReference type="Pfam" id="PF00593">
    <property type="entry name" value="TonB_dep_Rec_b-barrel"/>
    <property type="match status" value="1"/>
</dbReference>
<evidence type="ECO:0000259" key="9">
    <source>
        <dbReference type="Pfam" id="PF07715"/>
    </source>
</evidence>
<name>A0A5D4XMP1_9GAMM</name>
<dbReference type="Gene3D" id="2.170.130.10">
    <property type="entry name" value="TonB-dependent receptor, plug domain"/>
    <property type="match status" value="1"/>
</dbReference>
<dbReference type="PANTHER" id="PTHR40980:SF3">
    <property type="entry name" value="TONB-DEPENDENT RECEPTOR-LIKE BETA-BARREL DOMAIN-CONTAINING PROTEIN"/>
    <property type="match status" value="1"/>
</dbReference>
<dbReference type="OrthoDB" id="8727862at2"/>
<evidence type="ECO:0000256" key="7">
    <source>
        <dbReference type="SAM" id="MobiDB-lite"/>
    </source>
</evidence>
<keyword evidence="10" id="KW-0675">Receptor</keyword>
<proteinExistence type="inferred from homology"/>
<evidence type="ECO:0000256" key="4">
    <source>
        <dbReference type="ARBA" id="ARBA00023136"/>
    </source>
</evidence>
<evidence type="ECO:0000256" key="3">
    <source>
        <dbReference type="ARBA" id="ARBA00023077"/>
    </source>
</evidence>
<feature type="compositionally biased region" description="Pro residues" evidence="7">
    <location>
        <begin position="113"/>
        <end position="126"/>
    </location>
</feature>
<dbReference type="InterPro" id="IPR037066">
    <property type="entry name" value="Plug_dom_sf"/>
</dbReference>
<comment type="caution">
    <text evidence="10">The sequence shown here is derived from an EMBL/GenBank/DDBJ whole genome shotgun (WGS) entry which is preliminary data.</text>
</comment>
<comment type="similarity">
    <text evidence="6">Belongs to the TonB-dependent receptor family.</text>
</comment>
<dbReference type="Gene3D" id="2.40.170.20">
    <property type="entry name" value="TonB-dependent receptor, beta-barrel domain"/>
    <property type="match status" value="1"/>
</dbReference>
<dbReference type="Proteomes" id="UP000324973">
    <property type="component" value="Unassembled WGS sequence"/>
</dbReference>
<dbReference type="InterPro" id="IPR036942">
    <property type="entry name" value="Beta-barrel_TonB_sf"/>
</dbReference>
<feature type="region of interest" description="Disordered" evidence="7">
    <location>
        <begin position="112"/>
        <end position="132"/>
    </location>
</feature>
<keyword evidence="2" id="KW-0732">Signal</keyword>
<reference evidence="10 11" key="1">
    <citation type="submission" date="2019-08" db="EMBL/GenBank/DDBJ databases">
        <title>Luteimonas viscosus sp. nov., isolated from soil of a sunflower field.</title>
        <authorList>
            <person name="Jianli Z."/>
            <person name="Ying Z."/>
        </authorList>
    </citation>
    <scope>NUCLEOTIDE SEQUENCE [LARGE SCALE GENOMIC DNA]</scope>
    <source>
        <strain evidence="10 11">XBU10</strain>
    </source>
</reference>
<dbReference type="InterPro" id="IPR000531">
    <property type="entry name" value="Beta-barrel_TonB"/>
</dbReference>
<dbReference type="PROSITE" id="PS01156">
    <property type="entry name" value="TONB_DEPENDENT_REC_2"/>
    <property type="match status" value="1"/>
</dbReference>
<dbReference type="EMBL" id="VTFT01000001">
    <property type="protein sequence ID" value="TYT25394.1"/>
    <property type="molecule type" value="Genomic_DNA"/>
</dbReference>
<dbReference type="InterPro" id="IPR012910">
    <property type="entry name" value="Plug_dom"/>
</dbReference>
<organism evidence="10 11">
    <name type="scientific">Luteimonas viscosa</name>
    <dbReference type="NCBI Taxonomy" id="1132694"/>
    <lineage>
        <taxon>Bacteria</taxon>
        <taxon>Pseudomonadati</taxon>
        <taxon>Pseudomonadota</taxon>
        <taxon>Gammaproteobacteria</taxon>
        <taxon>Lysobacterales</taxon>
        <taxon>Lysobacteraceae</taxon>
        <taxon>Luteimonas</taxon>
    </lineage>
</organism>
<keyword evidence="3 6" id="KW-0798">TonB box</keyword>
<sequence>MESDAARCSARQRCRRAAVFRGVGASLVDAATQRVIANLIALPSRRHSRRACRASVPSGARGTTVHRCHDETEASVTASGRGSSVQVRIARTALSHALGLALVGFATAAVAQDPPPAQDAPQPAPVAPATQDATDLDGVIVTGYRQSLQYSTDAKRDATGFTDSIFSEDIGKFPDTNIAESLARIPGIQIDRDVNGEGLNVGIRGLPQSFTKTIINGGEAATASIGLNRGNQNREVDLNLFPTEFFNKLTVYKSPQASLPEGGISGVVDMRSMRPFDIPGRHFNYSGQFDYNTTGEKFNPRGSAMYSWTNDEGTFGALVGASVVRSRIAVRGWESIGWMNPGLNEQQCGIGTSLTNRPAECNPGGGGSLQMPNEVPDNGSTIGAGMTPGDIIDAEWLMEQNPGLSILQISEALFPRLARPVDMSGDRERDAVVGSLEWRPNDRMHFYVDALYSRAKYENDRIDMNLVGRTFGPVGFIPTNMQLDANNVVTSATLVNAQFFLEARPYRDEVQYWNINPGATFWFGEDDGIKLDVQANWSRSWFFRESPTILPTSPFTTVEYTNDGEHPEFTSGGVDLNDPNAGWSWSGGRVNLNNEKRVTEAGRLRADLQFGDDDRNIKIGVSQDRFRRTIVAFDNSAAWQANAFSSVPDSELPSFLRPGPYGFVTVDFDAFMNATNYQQFFDEAPETGSSQSVGAASGGVDEKNLAAYVEFNGETEVWNRNLRINGGVRYVDTDQDISGPVVLGAVREWQTLNSTYDEWLPSFNAAWDVAGNWVVRMSSSRTLTRPNPRSMLPATTFSDPSAEIADQGNPNLSPYLSTNFDLGLEWYTGDEGLVALTMFNKRVSGYTYQGVNVIPFRDLGIPLDALSENQLAALNANGGLDAPINVRQQVNADATLDIQGWELIWVQPLSFVFEGLGFMANYTDIDLEPTGQEADQLAGNLFGISPVMWNATAYWENDIASVRLSYNWVEGSAQRALGNNEGGINYGQYFGEDRGQFDLSASYTLDGLPSRPQITFNVLNITNEQTRNYISFPNVPGEIYEPGRTFLIGLRGTF</sequence>
<keyword evidence="4 6" id="KW-0472">Membrane</keyword>
<protein>
    <submittedName>
        <fullName evidence="10">TonB-dependent receptor</fullName>
    </submittedName>
</protein>
<keyword evidence="11" id="KW-1185">Reference proteome</keyword>
<dbReference type="SUPFAM" id="SSF56935">
    <property type="entry name" value="Porins"/>
    <property type="match status" value="1"/>
</dbReference>
<dbReference type="InterPro" id="IPR010917">
    <property type="entry name" value="TonB_rcpt_CS"/>
</dbReference>
<gene>
    <name evidence="10" type="ORF">FZO89_03435</name>
</gene>